<dbReference type="InterPro" id="IPR013099">
    <property type="entry name" value="K_chnl_dom"/>
</dbReference>
<evidence type="ECO:0000256" key="3">
    <source>
        <dbReference type="ARBA" id="ARBA00022692"/>
    </source>
</evidence>
<feature type="transmembrane region" description="Helical" evidence="9">
    <location>
        <begin position="243"/>
        <end position="260"/>
    </location>
</feature>
<dbReference type="InterPro" id="IPR004178">
    <property type="entry name" value="CaM-bd_dom"/>
</dbReference>
<keyword evidence="2" id="KW-0813">Transport</keyword>
<evidence type="ECO:0000256" key="5">
    <source>
        <dbReference type="ARBA" id="ARBA00023065"/>
    </source>
</evidence>
<organism evidence="11 12">
    <name type="scientific">Plectus sambesii</name>
    <dbReference type="NCBI Taxonomy" id="2011161"/>
    <lineage>
        <taxon>Eukaryota</taxon>
        <taxon>Metazoa</taxon>
        <taxon>Ecdysozoa</taxon>
        <taxon>Nematoda</taxon>
        <taxon>Chromadorea</taxon>
        <taxon>Plectida</taxon>
        <taxon>Plectina</taxon>
        <taxon>Plectoidea</taxon>
        <taxon>Plectidae</taxon>
        <taxon>Plectus</taxon>
    </lineage>
</organism>
<feature type="transmembrane region" description="Helical" evidence="9">
    <location>
        <begin position="366"/>
        <end position="384"/>
    </location>
</feature>
<evidence type="ECO:0000313" key="11">
    <source>
        <dbReference type="Proteomes" id="UP000887566"/>
    </source>
</evidence>
<proteinExistence type="predicted"/>
<dbReference type="PANTHER" id="PTHR10153">
    <property type="entry name" value="SMALL CONDUCTANCE CALCIUM-ACTIVATED POTASSIUM CHANNEL"/>
    <property type="match status" value="1"/>
</dbReference>
<feature type="region of interest" description="Disordered" evidence="8">
    <location>
        <begin position="51"/>
        <end position="73"/>
    </location>
</feature>
<evidence type="ECO:0000256" key="1">
    <source>
        <dbReference type="ARBA" id="ARBA00004141"/>
    </source>
</evidence>
<accession>A0A914WYV5</accession>
<keyword evidence="5" id="KW-0406">Ion transport</keyword>
<feature type="transmembrane region" description="Helical" evidence="9">
    <location>
        <begin position="488"/>
        <end position="508"/>
    </location>
</feature>
<dbReference type="GO" id="GO:0005516">
    <property type="term" value="F:calmodulin binding"/>
    <property type="evidence" value="ECO:0007669"/>
    <property type="project" value="InterPro"/>
</dbReference>
<dbReference type="WBParaSite" id="PSAMB.scaffold5340size11994.g26431.t1">
    <property type="protein sequence ID" value="PSAMB.scaffold5340size11994.g26431.t1"/>
    <property type="gene ID" value="PSAMB.scaffold5340size11994.g26431"/>
</dbReference>
<dbReference type="Gene3D" id="1.10.287.70">
    <property type="match status" value="2"/>
</dbReference>
<evidence type="ECO:0000256" key="7">
    <source>
        <dbReference type="ARBA" id="ARBA00023303"/>
    </source>
</evidence>
<reference evidence="12" key="1">
    <citation type="submission" date="2022-11" db="UniProtKB">
        <authorList>
            <consortium name="WormBaseParasite"/>
        </authorList>
    </citation>
    <scope>IDENTIFICATION</scope>
</reference>
<name>A0A914WYV5_9BILA</name>
<feature type="transmembrane region" description="Helical" evidence="9">
    <location>
        <begin position="280"/>
        <end position="300"/>
    </location>
</feature>
<dbReference type="Proteomes" id="UP000887566">
    <property type="component" value="Unplaced"/>
</dbReference>
<keyword evidence="6 9" id="KW-0472">Membrane</keyword>
<evidence type="ECO:0000313" key="12">
    <source>
        <dbReference type="WBParaSite" id="PSAMB.scaffold5340size11994.g26431.t1"/>
    </source>
</evidence>
<dbReference type="SMART" id="SM01053">
    <property type="entry name" value="CaMBD"/>
    <property type="match status" value="1"/>
</dbReference>
<dbReference type="SUPFAM" id="SSF81327">
    <property type="entry name" value="Small-conductance potassium channel"/>
    <property type="match status" value="1"/>
</dbReference>
<feature type="domain" description="Calmodulin-binding" evidence="10">
    <location>
        <begin position="526"/>
        <end position="581"/>
    </location>
</feature>
<dbReference type="GO" id="GO:0016020">
    <property type="term" value="C:membrane"/>
    <property type="evidence" value="ECO:0007669"/>
    <property type="project" value="UniProtKB-SubCell"/>
</dbReference>
<sequence>MADDQHRSSAPMLLPEKKSTMDALSTKYAIDNTAYANYLSDRRRSFRFRGSQGTTVASAPSCDNEDYRSPRPLIPTIKPGKSFDAAAGERDRLCNGIRSNGSTNGLLQVGADFLRVSGSRQQFKNLLSARKKLGSLPPAYTRVDDSRDSIDSHAVARLFDVRLQGPVITVEDTGTELRYSYSAASSICNSQKSSLDKSGGSLATSDRAPLARRESRYGVKFDGKAAKLVYRTRCHLLDARVKIMDRALALAVFGILLMMIDCELTGQKALLIDKDHAVSLVLRTGVASSTIALLVQIILYHANEVKLDLIDCGADDWRVVVTHQRVAQFLLEFLICSVCPIPGTGYIDWTFIQTDRTKDTNWSMPVPLDLPLSLMMFLRVYLLARFMVLHSKLFQDASTRTLAALNRIQMNFSFVLKTMLGREPIILLSIFTLAFWIVTTWVFTQCERFGLEQSASTMYSNSIWFIAITFMLNGYGDIVPKTHCGRSVAILVGVVGAVVSSTLIAVISRKMLLTRGERNVNDFMYDSRLSRAHKEAAATVLQQTWRIHKCLSSQTTSDRMLRRHQRRFLAAIHRFANMPLS</sequence>
<dbReference type="Pfam" id="PF02888">
    <property type="entry name" value="CaMBD"/>
    <property type="match status" value="1"/>
</dbReference>
<keyword evidence="11" id="KW-1185">Reference proteome</keyword>
<dbReference type="AlphaFoldDB" id="A0A914WYV5"/>
<dbReference type="Pfam" id="PF07885">
    <property type="entry name" value="Ion_trans_2"/>
    <property type="match status" value="1"/>
</dbReference>
<evidence type="ECO:0000256" key="4">
    <source>
        <dbReference type="ARBA" id="ARBA00022989"/>
    </source>
</evidence>
<dbReference type="SUPFAM" id="SSF81324">
    <property type="entry name" value="Voltage-gated potassium channels"/>
    <property type="match status" value="1"/>
</dbReference>
<comment type="subcellular location">
    <subcellularLocation>
        <location evidence="1">Membrane</location>
        <topology evidence="1">Multi-pass membrane protein</topology>
    </subcellularLocation>
</comment>
<evidence type="ECO:0000259" key="10">
    <source>
        <dbReference type="SMART" id="SM01053"/>
    </source>
</evidence>
<feature type="transmembrane region" description="Helical" evidence="9">
    <location>
        <begin position="456"/>
        <end position="476"/>
    </location>
</feature>
<evidence type="ECO:0000256" key="8">
    <source>
        <dbReference type="SAM" id="MobiDB-lite"/>
    </source>
</evidence>
<dbReference type="Pfam" id="PF03530">
    <property type="entry name" value="SK_channel"/>
    <property type="match status" value="1"/>
</dbReference>
<evidence type="ECO:0000256" key="6">
    <source>
        <dbReference type="ARBA" id="ARBA00023136"/>
    </source>
</evidence>
<dbReference type="GO" id="GO:0016286">
    <property type="term" value="F:small conductance calcium-activated potassium channel activity"/>
    <property type="evidence" value="ECO:0007669"/>
    <property type="project" value="InterPro"/>
</dbReference>
<evidence type="ECO:0000256" key="9">
    <source>
        <dbReference type="SAM" id="Phobius"/>
    </source>
</evidence>
<evidence type="ECO:0000256" key="2">
    <source>
        <dbReference type="ARBA" id="ARBA00022448"/>
    </source>
</evidence>
<keyword evidence="7" id="KW-0407">Ion channel</keyword>
<keyword evidence="3 9" id="KW-0812">Transmembrane</keyword>
<dbReference type="InterPro" id="IPR015449">
    <property type="entry name" value="K_chnl_Ca-activ_SK"/>
</dbReference>
<feature type="transmembrane region" description="Helical" evidence="9">
    <location>
        <begin position="425"/>
        <end position="444"/>
    </location>
</feature>
<keyword evidence="4 9" id="KW-1133">Transmembrane helix</keyword>
<dbReference type="InterPro" id="IPR036122">
    <property type="entry name" value="CaM-bd_dom_sf"/>
</dbReference>
<protein>
    <submittedName>
        <fullName evidence="12">Calmodulin-binding domain-containing protein</fullName>
    </submittedName>
</protein>